<protein>
    <submittedName>
        <fullName evidence="2">Uncharacterized protein</fullName>
    </submittedName>
</protein>
<name>A0A0N8H4Z0_9HYPO</name>
<comment type="caution">
    <text evidence="2">The sequence shown here is derived from an EMBL/GenBank/DDBJ whole genome shotgun (WGS) entry which is preliminary data.</text>
</comment>
<sequence>MNQHDLSDPIDTNILWDKKQPLPIRPGHDQTYDILEPSARYGEASAHHLEPKRLMDNRHSTNGEVWDRNDVELKRLYPARGNEGYNLDGEAPGGIRTPTEHATVQEDLRRVEELTSGTEPENEDVPELDVIPAGSEEEAKSGQNSHSTGQRNLTRSHSDTTLRALRTPDEVPGVPSNRVRRVNRRLFGMLRRDVRRRVEEAEVAREHDNLGQYGISTRDFAFAADGANLSEGVDEDDVSGSEEAPEPPNNTENVEDDVEETSEPPERP</sequence>
<feature type="compositionally biased region" description="Acidic residues" evidence="1">
    <location>
        <begin position="253"/>
        <end position="268"/>
    </location>
</feature>
<accession>A0A0N8H4Z0</accession>
<feature type="region of interest" description="Disordered" evidence="1">
    <location>
        <begin position="226"/>
        <end position="268"/>
    </location>
</feature>
<feature type="region of interest" description="Disordered" evidence="1">
    <location>
        <begin position="135"/>
        <end position="177"/>
    </location>
</feature>
<gene>
    <name evidence="2" type="ORF">AK830_g11864</name>
</gene>
<dbReference type="AlphaFoldDB" id="A0A0N8H4Z0"/>
<evidence type="ECO:0000313" key="2">
    <source>
        <dbReference type="EMBL" id="KPM34708.1"/>
    </source>
</evidence>
<proteinExistence type="predicted"/>
<organism evidence="2 3">
    <name type="scientific">Neonectria ditissima</name>
    <dbReference type="NCBI Taxonomy" id="78410"/>
    <lineage>
        <taxon>Eukaryota</taxon>
        <taxon>Fungi</taxon>
        <taxon>Dikarya</taxon>
        <taxon>Ascomycota</taxon>
        <taxon>Pezizomycotina</taxon>
        <taxon>Sordariomycetes</taxon>
        <taxon>Hypocreomycetidae</taxon>
        <taxon>Hypocreales</taxon>
        <taxon>Nectriaceae</taxon>
        <taxon>Neonectria</taxon>
    </lineage>
</organism>
<dbReference type="Proteomes" id="UP000050424">
    <property type="component" value="Unassembled WGS sequence"/>
</dbReference>
<feature type="compositionally biased region" description="Acidic residues" evidence="1">
    <location>
        <begin position="232"/>
        <end position="245"/>
    </location>
</feature>
<feature type="compositionally biased region" description="Polar residues" evidence="1">
    <location>
        <begin position="141"/>
        <end position="161"/>
    </location>
</feature>
<reference evidence="2 3" key="1">
    <citation type="submission" date="2015-09" db="EMBL/GenBank/DDBJ databases">
        <title>Draft genome of a European isolate of the apple canker pathogen Neonectria ditissima.</title>
        <authorList>
            <person name="Gomez-Cortecero A."/>
            <person name="Harrison R.J."/>
            <person name="Armitage A.D."/>
        </authorList>
    </citation>
    <scope>NUCLEOTIDE SEQUENCE [LARGE SCALE GENOMIC DNA]</scope>
    <source>
        <strain evidence="2 3">R09/05</strain>
    </source>
</reference>
<dbReference type="EMBL" id="LKCW01000308">
    <property type="protein sequence ID" value="KPM34708.1"/>
    <property type="molecule type" value="Genomic_DNA"/>
</dbReference>
<evidence type="ECO:0000256" key="1">
    <source>
        <dbReference type="SAM" id="MobiDB-lite"/>
    </source>
</evidence>
<keyword evidence="3" id="KW-1185">Reference proteome</keyword>
<evidence type="ECO:0000313" key="3">
    <source>
        <dbReference type="Proteomes" id="UP000050424"/>
    </source>
</evidence>
<feature type="region of interest" description="Disordered" evidence="1">
    <location>
        <begin position="81"/>
        <end position="103"/>
    </location>
</feature>